<evidence type="ECO:0000256" key="2">
    <source>
        <dbReference type="SAM" id="SignalP"/>
    </source>
</evidence>
<dbReference type="EMBL" id="AQPX01000024">
    <property type="protein sequence ID" value="EON71242.1"/>
    <property type="molecule type" value="Genomic_DNA"/>
</dbReference>
<feature type="chain" id="PRO_5039614407" description="Lipoprotein" evidence="2">
    <location>
        <begin position="21"/>
        <end position="267"/>
    </location>
</feature>
<evidence type="ECO:0000256" key="1">
    <source>
        <dbReference type="SAM" id="MobiDB-lite"/>
    </source>
</evidence>
<sequence>MTKKGLLLPLLLISASLVGACTTDNDDNTKIQNNQQEEDQQNDKTDDTSETKSEETVAAITQAEALKNVKEQLETDLAVVLPKELPITEGTFLTATTKVEGTQVEIVFFESEKYMPINDIKLKNSTDATVIAKLLVTQYGSVAEASEQIAFEDYSQNGGQQVNLGYNIKGYQDAGAGSVWTGWNEGRWALAAHTRTDNPQASVELAKQAVKYLETHTLPIPSQNGFAHLDVYKSGNLIVWQEGKLVYTLDSIKEPMTALAIATAFSR</sequence>
<keyword evidence="2" id="KW-0732">Signal</keyword>
<dbReference type="HOGENOM" id="CLU_077106_0_0_9"/>
<comment type="caution">
    <text evidence="3">The sequence shown here is derived from an EMBL/GenBank/DDBJ whole genome shotgun (WGS) entry which is preliminary data.</text>
</comment>
<evidence type="ECO:0000313" key="3">
    <source>
        <dbReference type="EMBL" id="EON71242.1"/>
    </source>
</evidence>
<reference evidence="3 4" key="1">
    <citation type="submission" date="2013-04" db="EMBL/GenBank/DDBJ databases">
        <title>Draft genome of the heavy metal tolerant bacterium Lysinibacillus sphaericus strain OT4b.31.</title>
        <authorList>
            <person name="Pena-Montenegro T.D."/>
            <person name="Dussan J."/>
        </authorList>
    </citation>
    <scope>NUCLEOTIDE SEQUENCE [LARGE SCALE GENOMIC DNA]</scope>
    <source>
        <strain evidence="3 4">OT4b.31</strain>
    </source>
</reference>
<organism evidence="3 4">
    <name type="scientific">Lysinibacillus sphaericus OT4b.31</name>
    <dbReference type="NCBI Taxonomy" id="1285586"/>
    <lineage>
        <taxon>Bacteria</taxon>
        <taxon>Bacillati</taxon>
        <taxon>Bacillota</taxon>
        <taxon>Bacilli</taxon>
        <taxon>Bacillales</taxon>
        <taxon>Bacillaceae</taxon>
        <taxon>Lysinibacillus</taxon>
    </lineage>
</organism>
<evidence type="ECO:0008006" key="5">
    <source>
        <dbReference type="Google" id="ProtNLM"/>
    </source>
</evidence>
<name>R7ZAS8_LYSSH</name>
<protein>
    <recommendedName>
        <fullName evidence="5">Lipoprotein</fullName>
    </recommendedName>
</protein>
<feature type="compositionally biased region" description="Basic and acidic residues" evidence="1">
    <location>
        <begin position="41"/>
        <end position="53"/>
    </location>
</feature>
<accession>R7ZAS8</accession>
<dbReference type="AlphaFoldDB" id="R7ZAS8"/>
<feature type="signal peptide" evidence="2">
    <location>
        <begin position="1"/>
        <end position="20"/>
    </location>
</feature>
<feature type="region of interest" description="Disordered" evidence="1">
    <location>
        <begin position="28"/>
        <end position="53"/>
    </location>
</feature>
<dbReference type="eggNOG" id="ENOG5032QT1">
    <property type="taxonomic scope" value="Bacteria"/>
</dbReference>
<dbReference type="PROSITE" id="PS51257">
    <property type="entry name" value="PROKAR_LIPOPROTEIN"/>
    <property type="match status" value="1"/>
</dbReference>
<dbReference type="Proteomes" id="UP000013911">
    <property type="component" value="Unassembled WGS sequence"/>
</dbReference>
<dbReference type="OrthoDB" id="2138638at2"/>
<evidence type="ECO:0000313" key="4">
    <source>
        <dbReference type="Proteomes" id="UP000013911"/>
    </source>
</evidence>
<gene>
    <name evidence="3" type="ORF">H131_17681</name>
</gene>
<proteinExistence type="predicted"/>
<dbReference type="RefSeq" id="WP_010860460.1">
    <property type="nucleotide sequence ID" value="NZ_KB933398.1"/>
</dbReference>
<dbReference type="PATRIC" id="fig|1285586.5.peg.3694"/>